<proteinExistence type="predicted"/>
<evidence type="ECO:0000256" key="1">
    <source>
        <dbReference type="SAM" id="MobiDB-lite"/>
    </source>
</evidence>
<dbReference type="Proteomes" id="UP000244338">
    <property type="component" value="Unassembled WGS sequence"/>
</dbReference>
<sequence length="49" mass="5465">MRKAEGVGEGIRWTERGVPRPGRKDPTPVPGVSRNEAESSAYEDRLEIQ</sequence>
<dbReference type="AlphaFoldDB" id="A0A2R6Y0V1"/>
<name>A0A2R6Y0V1_9BACL</name>
<evidence type="ECO:0000313" key="3">
    <source>
        <dbReference type="Proteomes" id="UP000244338"/>
    </source>
</evidence>
<feature type="compositionally biased region" description="Basic and acidic residues" evidence="1">
    <location>
        <begin position="1"/>
        <end position="26"/>
    </location>
</feature>
<gene>
    <name evidence="2" type="ORF">BSOLF_0483</name>
</gene>
<reference evidence="3" key="1">
    <citation type="journal article" date="2018" name="Sci. Rep.">
        <title>Lignite coal burning seam in the remote Altai Mountains harbors a hydrogen-driven thermophilic microbial community.</title>
        <authorList>
            <person name="Kadnikov V.V."/>
            <person name="Mardanov A.V."/>
            <person name="Ivasenko D.A."/>
            <person name="Antsiferov D.V."/>
            <person name="Beletsky A.V."/>
            <person name="Karnachuk O.V."/>
            <person name="Ravin N.V."/>
        </authorList>
    </citation>
    <scope>NUCLEOTIDE SEQUENCE [LARGE SCALE GENOMIC DNA]</scope>
</reference>
<evidence type="ECO:0000313" key="2">
    <source>
        <dbReference type="EMBL" id="PTQ56303.1"/>
    </source>
</evidence>
<accession>A0A2R6Y0V1</accession>
<organism evidence="2 3">
    <name type="scientific">Candidatus Carbonibacillus altaicus</name>
    <dbReference type="NCBI Taxonomy" id="2163959"/>
    <lineage>
        <taxon>Bacteria</taxon>
        <taxon>Bacillati</taxon>
        <taxon>Bacillota</taxon>
        <taxon>Bacilli</taxon>
        <taxon>Bacillales</taxon>
        <taxon>Candidatus Carbonibacillus</taxon>
    </lineage>
</organism>
<feature type="region of interest" description="Disordered" evidence="1">
    <location>
        <begin position="1"/>
        <end position="49"/>
    </location>
</feature>
<comment type="caution">
    <text evidence="2">The sequence shown here is derived from an EMBL/GenBank/DDBJ whole genome shotgun (WGS) entry which is preliminary data.</text>
</comment>
<dbReference type="EMBL" id="PEBX01000034">
    <property type="protein sequence ID" value="PTQ56303.1"/>
    <property type="molecule type" value="Genomic_DNA"/>
</dbReference>
<protein>
    <submittedName>
        <fullName evidence="2">Uncharacterized protein</fullName>
    </submittedName>
</protein>